<dbReference type="OrthoDB" id="2411511at2759"/>
<accession>A0A9N8V3W2</accession>
<dbReference type="PANTHER" id="PTHR31569:SF4">
    <property type="entry name" value="SWIM-TYPE DOMAIN-CONTAINING PROTEIN"/>
    <property type="match status" value="1"/>
</dbReference>
<sequence>TDIPEIGRIFLTFAEVHVVIERYAAKTNAVLILGKTSKNPNSSDYSEKNEKHTIKRTGCPFSVGVNYRKRAQEFIITKLYLEHNHDFCLDVTKFNTVMRKFDQNNLDLIEKFHNDNLRTKNIFSVLNSVSSKYIYKSDVYNAVSHQHQCKLQDLNEIEILFKTLQNDENIIGNVVTKAAHNDERDQDGAFI</sequence>
<dbReference type="InterPro" id="IPR052579">
    <property type="entry name" value="Zinc_finger_SWIM"/>
</dbReference>
<gene>
    <name evidence="1" type="ORF">AGERDE_LOCUS722</name>
</gene>
<dbReference type="Proteomes" id="UP000789831">
    <property type="component" value="Unassembled WGS sequence"/>
</dbReference>
<dbReference type="PANTHER" id="PTHR31569">
    <property type="entry name" value="SWIM-TYPE DOMAIN-CONTAINING PROTEIN"/>
    <property type="match status" value="1"/>
</dbReference>
<proteinExistence type="predicted"/>
<dbReference type="AlphaFoldDB" id="A0A9N8V3W2"/>
<protein>
    <submittedName>
        <fullName evidence="1">10490_t:CDS:1</fullName>
    </submittedName>
</protein>
<dbReference type="EMBL" id="CAJVPL010000038">
    <property type="protein sequence ID" value="CAG8436983.1"/>
    <property type="molecule type" value="Genomic_DNA"/>
</dbReference>
<reference evidence="1" key="1">
    <citation type="submission" date="2021-06" db="EMBL/GenBank/DDBJ databases">
        <authorList>
            <person name="Kallberg Y."/>
            <person name="Tangrot J."/>
            <person name="Rosling A."/>
        </authorList>
    </citation>
    <scope>NUCLEOTIDE SEQUENCE</scope>
    <source>
        <strain evidence="1">MT106</strain>
    </source>
</reference>
<comment type="caution">
    <text evidence="1">The sequence shown here is derived from an EMBL/GenBank/DDBJ whole genome shotgun (WGS) entry which is preliminary data.</text>
</comment>
<organism evidence="1 2">
    <name type="scientific">Ambispora gerdemannii</name>
    <dbReference type="NCBI Taxonomy" id="144530"/>
    <lineage>
        <taxon>Eukaryota</taxon>
        <taxon>Fungi</taxon>
        <taxon>Fungi incertae sedis</taxon>
        <taxon>Mucoromycota</taxon>
        <taxon>Glomeromycotina</taxon>
        <taxon>Glomeromycetes</taxon>
        <taxon>Archaeosporales</taxon>
        <taxon>Ambisporaceae</taxon>
        <taxon>Ambispora</taxon>
    </lineage>
</organism>
<evidence type="ECO:0000313" key="1">
    <source>
        <dbReference type="EMBL" id="CAG8436983.1"/>
    </source>
</evidence>
<name>A0A9N8V3W2_9GLOM</name>
<keyword evidence="2" id="KW-1185">Reference proteome</keyword>
<feature type="non-terminal residue" evidence="1">
    <location>
        <position position="1"/>
    </location>
</feature>
<evidence type="ECO:0000313" key="2">
    <source>
        <dbReference type="Proteomes" id="UP000789831"/>
    </source>
</evidence>